<name>A0A0F9EU19_9ZZZZ</name>
<evidence type="ECO:0000313" key="1">
    <source>
        <dbReference type="EMBL" id="KKL69746.1"/>
    </source>
</evidence>
<dbReference type="EMBL" id="LAZR01026117">
    <property type="protein sequence ID" value="KKL69746.1"/>
    <property type="molecule type" value="Genomic_DNA"/>
</dbReference>
<gene>
    <name evidence="1" type="ORF">LCGC14_2111820</name>
</gene>
<comment type="caution">
    <text evidence="1">The sequence shown here is derived from an EMBL/GenBank/DDBJ whole genome shotgun (WGS) entry which is preliminary data.</text>
</comment>
<organism evidence="1">
    <name type="scientific">marine sediment metagenome</name>
    <dbReference type="NCBI Taxonomy" id="412755"/>
    <lineage>
        <taxon>unclassified sequences</taxon>
        <taxon>metagenomes</taxon>
        <taxon>ecological metagenomes</taxon>
    </lineage>
</organism>
<sequence>MTQIIESKLRKSSNDQIWLNPVDNMVYSTVFQPEHGFTNEVGATKIYDPTVASHNRDIIAEASMNGTLTQNLVDALATPYHDPELQQASMQYDTLIKNNRIKEAAMLSTENRDVDVVKVFERLFGLKDRNYAGVELFERVPTEELVLNFDKVLKQNGMEQIPENTLPRNKEIEYKRVTLNTKKYGLMSRVTDEAIRRNVHNPFQDSITTASTKLMQRKAFDVITEALAALPSTPALDDWEAFVANTDRSVVDPTKDILRVVNNTIEGTNVGGKFNTIGVNAIVGKIYDNNSYLRGTIEPTPSFEPAPGTHPARALPGVTTVQDQFIDQGIAILVDNGVESCGIMLEGPTRVATKTDELTGTQTYVTMSHHLGRVINPDTGRIITGVAVPIAPA</sequence>
<protein>
    <submittedName>
        <fullName evidence="1">Uncharacterized protein</fullName>
    </submittedName>
</protein>
<accession>A0A0F9EU19</accession>
<reference evidence="1" key="1">
    <citation type="journal article" date="2015" name="Nature">
        <title>Complex archaea that bridge the gap between prokaryotes and eukaryotes.</title>
        <authorList>
            <person name="Spang A."/>
            <person name="Saw J.H."/>
            <person name="Jorgensen S.L."/>
            <person name="Zaremba-Niedzwiedzka K."/>
            <person name="Martijn J."/>
            <person name="Lind A.E."/>
            <person name="van Eijk R."/>
            <person name="Schleper C."/>
            <person name="Guy L."/>
            <person name="Ettema T.J."/>
        </authorList>
    </citation>
    <scope>NUCLEOTIDE SEQUENCE</scope>
</reference>
<dbReference type="AlphaFoldDB" id="A0A0F9EU19"/>
<proteinExistence type="predicted"/>